<organism evidence="4 5">
    <name type="scientific">Drosophila suzukii</name>
    <name type="common">Spotted-wing drosophila fruit fly</name>
    <dbReference type="NCBI Taxonomy" id="28584"/>
    <lineage>
        <taxon>Eukaryota</taxon>
        <taxon>Metazoa</taxon>
        <taxon>Ecdysozoa</taxon>
        <taxon>Arthropoda</taxon>
        <taxon>Hexapoda</taxon>
        <taxon>Insecta</taxon>
        <taxon>Pterygota</taxon>
        <taxon>Neoptera</taxon>
        <taxon>Endopterygota</taxon>
        <taxon>Diptera</taxon>
        <taxon>Brachycera</taxon>
        <taxon>Muscomorpha</taxon>
        <taxon>Ephydroidea</taxon>
        <taxon>Drosophilidae</taxon>
        <taxon>Drosophila</taxon>
        <taxon>Sophophora</taxon>
    </lineage>
</organism>
<feature type="region of interest" description="Disordered" evidence="1">
    <location>
        <begin position="387"/>
        <end position="424"/>
    </location>
</feature>
<dbReference type="Pfam" id="PF00075">
    <property type="entry name" value="RNase_H"/>
    <property type="match status" value="1"/>
</dbReference>
<dbReference type="Pfam" id="PF00078">
    <property type="entry name" value="RVT_1"/>
    <property type="match status" value="1"/>
</dbReference>
<feature type="region of interest" description="Disordered" evidence="1">
    <location>
        <begin position="169"/>
        <end position="191"/>
    </location>
</feature>
<feature type="region of interest" description="Disordered" evidence="1">
    <location>
        <begin position="64"/>
        <end position="124"/>
    </location>
</feature>
<evidence type="ECO:0000313" key="5">
    <source>
        <dbReference type="RefSeq" id="XP_070851562.1"/>
    </source>
</evidence>
<feature type="domain" description="RNase H type-1" evidence="3">
    <location>
        <begin position="1069"/>
        <end position="1199"/>
    </location>
</feature>
<evidence type="ECO:0000259" key="2">
    <source>
        <dbReference type="PROSITE" id="PS50878"/>
    </source>
</evidence>
<dbReference type="Proteomes" id="UP001652628">
    <property type="component" value="Chromosome 3"/>
</dbReference>
<keyword evidence="4" id="KW-1185">Reference proteome</keyword>
<dbReference type="SUPFAM" id="SSF53098">
    <property type="entry name" value="Ribonuclease H-like"/>
    <property type="match status" value="1"/>
</dbReference>
<dbReference type="PROSITE" id="PS50878">
    <property type="entry name" value="RT_POL"/>
    <property type="match status" value="1"/>
</dbReference>
<dbReference type="PANTHER" id="PTHR33481">
    <property type="entry name" value="REVERSE TRANSCRIPTASE"/>
    <property type="match status" value="1"/>
</dbReference>
<dbReference type="InterPro" id="IPR043502">
    <property type="entry name" value="DNA/RNA_pol_sf"/>
</dbReference>
<dbReference type="PANTHER" id="PTHR33481:SF1">
    <property type="entry name" value="ENDONUCLEASE_EXONUCLEASE_PHOSPHATASE DOMAIN-CONTAINING PROTEIN-RELATED"/>
    <property type="match status" value="1"/>
</dbReference>
<dbReference type="CDD" id="cd01650">
    <property type="entry name" value="RT_nLTR_like"/>
    <property type="match status" value="1"/>
</dbReference>
<feature type="compositionally biased region" description="Acidic residues" evidence="1">
    <location>
        <begin position="403"/>
        <end position="419"/>
    </location>
</feature>
<feature type="domain" description="Reverse transcriptase" evidence="2">
    <location>
        <begin position="623"/>
        <end position="894"/>
    </location>
</feature>
<dbReference type="RefSeq" id="XP_070851562.1">
    <property type="nucleotide sequence ID" value="XM_070995461.1"/>
</dbReference>
<reference evidence="5" key="1">
    <citation type="submission" date="2025-08" db="UniProtKB">
        <authorList>
            <consortium name="RefSeq"/>
        </authorList>
    </citation>
    <scope>IDENTIFICATION</scope>
</reference>
<evidence type="ECO:0000256" key="1">
    <source>
        <dbReference type="SAM" id="MobiDB-lite"/>
    </source>
</evidence>
<dbReference type="InterPro" id="IPR012337">
    <property type="entry name" value="RNaseH-like_sf"/>
</dbReference>
<dbReference type="Pfam" id="PF16012">
    <property type="entry name" value="DUF4780"/>
    <property type="match status" value="1"/>
</dbReference>
<proteinExistence type="predicted"/>
<dbReference type="GeneID" id="139352826"/>
<name>A0ABM4TNL0_DROSZ</name>
<dbReference type="CDD" id="cd09276">
    <property type="entry name" value="Rnase_HI_RT_non_LTR"/>
    <property type="match status" value="1"/>
</dbReference>
<dbReference type="PROSITE" id="PS50879">
    <property type="entry name" value="RNASE_H_1"/>
    <property type="match status" value="1"/>
</dbReference>
<accession>A0ABM4TNL0</accession>
<evidence type="ECO:0000313" key="4">
    <source>
        <dbReference type="Proteomes" id="UP001652628"/>
    </source>
</evidence>
<sequence length="1353" mass="149417">MAAPCSIYRLTRASRISARVDLPFLRNSWESIMDTNNYKKKNTMEPGTPKKPVTEEKMGATGSASVGSACAGTSSGAIPKGPHPKLGVIGGRQSAASTSAKCAPAPKTAGGMTKTVAPTTEQNKHTYAEKRTAAQTLRSHNRSKIANPSAEWLKKVEWAKTVLPNYGQEKPNAVSTQPKRQRSLELPGPAAKRTRVQQNLSFAEIARYTVLIGLVDKGNPGGRIPRNQWKAVEEQLAVICMALLRDFPQPTPCCKDAGWFQGSVKVVSCDSQRSADLYKKATEKLGEVYPGAKIVALDWCDVPSRPRARIWLPSSIKTPEDILFMLQRCNPNLPTHDWKVVKVEPHEGPISQAIVVLNKESVSPIEAAHGELNFGFSAIRIKVYKGDSNSKEDPTGNPAEQVFPEEIEAPGDDEPEDGYSTDASLSRGMQAMNPADEDDGDLSGSEEADVTVVEGNSADVAKTTASEPPSHNGDNTVASLELPAATIRVAYMAFEKEDPPDELVRTLVKDSEALKIGLEDPLQNNPSLGYLQKPDGSWTDSSEESLSLLLDTHFPGSLPVERLPGNHAGLSIDLETLLSERNISWAINSFKPFKSPGPDHLSPAHIQHAGQLAINWLKTIFRTILRIGTLPSSWRETKVVFIPKAGKASHTTTKDFRPISLTSFLLKSFERLIGLHIRSVMDSKQLSAAQHAYSKGKSTESALHAVVSQIEKSLNHKEYALAAFLDIEGAFNNVLPTAITESLTNLGVEIQIVELIHKLLMSRMVTSTLGISTQTRFVNRGTPQGGVLSPLLWNIAVNKLLCYMEGGGCKVVAYADDVAIIFSVKFPQTLCDLMTAKLKILSDWTTERGLGVNPSKTELVLFTNRYKIPQLNPPILNNCSLSFSNNARYLGLILDNRLTWRLNSQERTRKATIALYSCKKAIGTKWGMSPKIVNWIHTAIVKPILLYGVSIWWPALMKQTTTTNLNKVQRMASLCISGALRTTPNEALNAILNLPSLDLAGMDRAKIAAVRMRDLGQWKPQIYGHARILQQDTMIPPSTDLCKPIEYIHTPFEALLPTREDWEQGQPGPTEAVNFYTDGSKLNNQVGGGIYSEQLNIRKSFRLPDHCSVFQAEVFAIIEALMLLNDANCQNKLINIYSDSQAAIRSIISTNTNSHTISNCRKSLHEMVLQFKIYLIWVPGHRNITGNCIADELARHGTTVPLLPDKENIGMPMATCKLNIRNQYKKLASLAWTHVKHCRISRQTWPIIDAKRTSELLRLSRTECGMVIRVLTGHWLVGTHASRLGAPRNDFCRSCRDEEEEETVEHLFCSCPALCRSRLYHLGNPFMNSLSELANISLKRIIKFIKATGWELC</sequence>
<dbReference type="Gene3D" id="3.30.420.10">
    <property type="entry name" value="Ribonuclease H-like superfamily/Ribonuclease H"/>
    <property type="match status" value="1"/>
</dbReference>
<dbReference type="InterPro" id="IPR031961">
    <property type="entry name" value="DUF4780"/>
</dbReference>
<gene>
    <name evidence="5" type="primary">LOC139352826</name>
</gene>
<feature type="compositionally biased region" description="Polar residues" evidence="1">
    <location>
        <begin position="64"/>
        <end position="76"/>
    </location>
</feature>
<dbReference type="InterPro" id="IPR002156">
    <property type="entry name" value="RNaseH_domain"/>
</dbReference>
<dbReference type="InterPro" id="IPR000477">
    <property type="entry name" value="RT_dom"/>
</dbReference>
<dbReference type="InterPro" id="IPR036397">
    <property type="entry name" value="RNaseH_sf"/>
</dbReference>
<protein>
    <submittedName>
        <fullName evidence="5">Uncharacterized protein</fullName>
    </submittedName>
</protein>
<evidence type="ECO:0000259" key="3">
    <source>
        <dbReference type="PROSITE" id="PS50879"/>
    </source>
</evidence>
<dbReference type="SUPFAM" id="SSF56672">
    <property type="entry name" value="DNA/RNA polymerases"/>
    <property type="match status" value="1"/>
</dbReference>